<feature type="transmembrane region" description="Helical" evidence="7">
    <location>
        <begin position="845"/>
        <end position="862"/>
    </location>
</feature>
<feature type="transmembrane region" description="Helical" evidence="7">
    <location>
        <begin position="679"/>
        <end position="697"/>
    </location>
</feature>
<dbReference type="RefSeq" id="XP_030993470.1">
    <property type="nucleotide sequence ID" value="XM_031142247.1"/>
</dbReference>
<evidence type="ECO:0000256" key="5">
    <source>
        <dbReference type="ARBA" id="ARBA00023136"/>
    </source>
</evidence>
<feature type="transmembrane region" description="Helical" evidence="7">
    <location>
        <begin position="911"/>
        <end position="934"/>
    </location>
</feature>
<dbReference type="AlphaFoldDB" id="A0A507B383"/>
<feature type="region of interest" description="Disordered" evidence="6">
    <location>
        <begin position="42"/>
        <end position="79"/>
    </location>
</feature>
<evidence type="ECO:0000256" key="1">
    <source>
        <dbReference type="ARBA" id="ARBA00004141"/>
    </source>
</evidence>
<feature type="region of interest" description="Disordered" evidence="6">
    <location>
        <begin position="431"/>
        <end position="492"/>
    </location>
</feature>
<dbReference type="EMBL" id="SKBQ01000046">
    <property type="protein sequence ID" value="TPX11759.1"/>
    <property type="molecule type" value="Genomic_DNA"/>
</dbReference>
<feature type="region of interest" description="Disordered" evidence="6">
    <location>
        <begin position="346"/>
        <end position="370"/>
    </location>
</feature>
<dbReference type="GO" id="GO:0016020">
    <property type="term" value="C:membrane"/>
    <property type="evidence" value="ECO:0007669"/>
    <property type="project" value="UniProtKB-SubCell"/>
</dbReference>
<evidence type="ECO:0000256" key="2">
    <source>
        <dbReference type="ARBA" id="ARBA00008335"/>
    </source>
</evidence>
<proteinExistence type="inferred from homology"/>
<feature type="transmembrane region" description="Helical" evidence="7">
    <location>
        <begin position="534"/>
        <end position="554"/>
    </location>
</feature>
<evidence type="ECO:0000256" key="6">
    <source>
        <dbReference type="SAM" id="MobiDB-lite"/>
    </source>
</evidence>
<feature type="transmembrane region" description="Helical" evidence="7">
    <location>
        <begin position="995"/>
        <end position="1017"/>
    </location>
</feature>
<feature type="transmembrane region" description="Helical" evidence="7">
    <location>
        <begin position="566"/>
        <end position="587"/>
    </location>
</feature>
<organism evidence="8 9">
    <name type="scientific">Thyridium curvatum</name>
    <dbReference type="NCBI Taxonomy" id="1093900"/>
    <lineage>
        <taxon>Eukaryota</taxon>
        <taxon>Fungi</taxon>
        <taxon>Dikarya</taxon>
        <taxon>Ascomycota</taxon>
        <taxon>Pezizomycotina</taxon>
        <taxon>Sordariomycetes</taxon>
        <taxon>Sordariomycetidae</taxon>
        <taxon>Thyridiales</taxon>
        <taxon>Thyridiaceae</taxon>
        <taxon>Thyridium</taxon>
    </lineage>
</organism>
<dbReference type="OrthoDB" id="5215911at2759"/>
<dbReference type="PANTHER" id="PTHR23502">
    <property type="entry name" value="MAJOR FACILITATOR SUPERFAMILY"/>
    <property type="match status" value="1"/>
</dbReference>
<keyword evidence="5 7" id="KW-0472">Membrane</keyword>
<keyword evidence="9" id="KW-1185">Reference proteome</keyword>
<dbReference type="SUPFAM" id="SSF103473">
    <property type="entry name" value="MFS general substrate transporter"/>
    <property type="match status" value="1"/>
</dbReference>
<keyword evidence="4 7" id="KW-1133">Transmembrane helix</keyword>
<sequence length="1047" mass="112433">MLGQHLSVLLARSMDQTRIGSWGWSGHPHSVCPVQPLTRTGPYFAQASTGSGQGPSRVIHKPSRPSQGRSGHIKPPSARISCRAGATTPEEVQVRYLQLQNGPDQTRPDQTSADKRSLQLAPRQTAKYWASSARDDAKRTLHSREEVMQKCVTIVQESNASLVMVIVVVSKSKSPPVELQAGHPPAQQCRRAEREAHRRNAAGSLFSFSPMLCFVSLTHSPKTSPPETSARTGRISHQGCFSAAPLHALGELVRCFGCQELPPDAWFACLRLSSGQCAQLQSDGDQTACVLCDRSFCFSLPHHSHRLCQSQPEDVGGNGTSIDQSRSPARPVALGSALGSVGLRRQPTRQPALQSSDPWIPGLPRLPRSPMPAARMKQGLRERRSILSCLHALAPSAPAMPLRLVHLPPGPCLFLLPIAGGSKGVYHGDRLPHGVREGDQRGWERRKARGDSREQTEAGVDERAAHAAGQGVEDIPTTTDNPPEIGHQGTAKADDQLVQEAVVLVNVVKSEANQPSDEDDDPLNWPLWKKELNFGALLFMVALVSVMKTAFITVNSQLAMGYMVSYTAVAALTGVPLMVSAFTGMLSLITSRIWGKRPVYLVSVLFIFVGAVWCTFTARSYAQCMAARVFQGLGWGAFDTLVLGSIHDTYFVSPATRSKASSPPSLLTSFQEHERGLRVAIYSIVSVSTTWGAPLLGGVASRTPAGFTVQYQVINSFLAVAVPLMALGAPETNYDRIFSMIQTPASAWSLKQLPPRPRGSVSVEAVKEYVKGMKPYSYEGPSLGVNILLQAPRAAVAPTTLMLFLVSFLPLSALWGLSSSLSLLFSPMPFMLSTSSLGALSTAPWLMSTAAVAVFALLPVWHTRFVPKFNFAALAGGAALSFMGILVFGLYVERRMSAPSGGVSAFAPDGVGRSVSFPAVSFALGLLAAGVYVLDATARPMVRRSTQFTSSNVAAALRHTGDMEAGLAAWRALAAGVFVVALPNAVWAWEGLRATAIGVAAAEAGVALAAAGVWWFYDENVRRLDGWVMGCVDLDLLKRSGSFFDMD</sequence>
<feature type="transmembrane region" description="Helical" evidence="7">
    <location>
        <begin position="801"/>
        <end position="825"/>
    </location>
</feature>
<dbReference type="GO" id="GO:0022857">
    <property type="term" value="F:transmembrane transporter activity"/>
    <property type="evidence" value="ECO:0007669"/>
    <property type="project" value="TreeGrafter"/>
</dbReference>
<dbReference type="GeneID" id="41974943"/>
<feature type="compositionally biased region" description="Polar residues" evidence="6">
    <location>
        <begin position="348"/>
        <end position="357"/>
    </location>
</feature>
<reference evidence="8 9" key="1">
    <citation type="submission" date="2019-06" db="EMBL/GenBank/DDBJ databases">
        <title>Draft genome sequence of the filamentous fungus Phialemoniopsis curvata isolated from diesel fuel.</title>
        <authorList>
            <person name="Varaljay V.A."/>
            <person name="Lyon W.J."/>
            <person name="Crouch A.L."/>
            <person name="Drake C.E."/>
            <person name="Hollomon J.M."/>
            <person name="Nadeau L.J."/>
            <person name="Nunn H.S."/>
            <person name="Stevenson B.S."/>
            <person name="Bojanowski C.L."/>
            <person name="Crookes-Goodson W.J."/>
        </authorList>
    </citation>
    <scope>NUCLEOTIDE SEQUENCE [LARGE SCALE GENOMIC DNA]</scope>
    <source>
        <strain evidence="8 9">D216</strain>
    </source>
</reference>
<comment type="similarity">
    <text evidence="2">Belongs to the major facilitator superfamily.</text>
</comment>
<accession>A0A507B383</accession>
<feature type="compositionally biased region" description="Basic and acidic residues" evidence="6">
    <location>
        <begin position="431"/>
        <end position="465"/>
    </location>
</feature>
<name>A0A507B383_9PEZI</name>
<evidence type="ECO:0000313" key="8">
    <source>
        <dbReference type="EMBL" id="TPX11759.1"/>
    </source>
</evidence>
<dbReference type="PANTHER" id="PTHR23502:SF68">
    <property type="entry name" value="MULTIDRUG TRANSPORTER, PUTATIVE (AFU_ORTHOLOGUE AFUA_3G01120)-RELATED"/>
    <property type="match status" value="1"/>
</dbReference>
<comment type="subcellular location">
    <subcellularLocation>
        <location evidence="1">Membrane</location>
        <topology evidence="1">Multi-pass membrane protein</topology>
    </subcellularLocation>
</comment>
<feature type="transmembrane region" description="Helical" evidence="7">
    <location>
        <begin position="968"/>
        <end position="989"/>
    </location>
</feature>
<dbReference type="InParanoid" id="A0A507B383"/>
<feature type="transmembrane region" description="Helical" evidence="7">
    <location>
        <begin position="599"/>
        <end position="618"/>
    </location>
</feature>
<protein>
    <submittedName>
        <fullName evidence="8">Uncharacterized protein</fullName>
    </submittedName>
</protein>
<evidence type="ECO:0000256" key="3">
    <source>
        <dbReference type="ARBA" id="ARBA00022692"/>
    </source>
</evidence>
<gene>
    <name evidence="8" type="ORF">E0L32_007496</name>
</gene>
<comment type="caution">
    <text evidence="8">The sequence shown here is derived from an EMBL/GenBank/DDBJ whole genome shotgun (WGS) entry which is preliminary data.</text>
</comment>
<feature type="region of interest" description="Disordered" evidence="6">
    <location>
        <begin position="175"/>
        <end position="194"/>
    </location>
</feature>
<keyword evidence="3 7" id="KW-0812">Transmembrane</keyword>
<dbReference type="STRING" id="1093900.A0A507B383"/>
<dbReference type="Gene3D" id="1.20.1250.20">
    <property type="entry name" value="MFS general substrate transporter like domains"/>
    <property type="match status" value="1"/>
</dbReference>
<feature type="transmembrane region" description="Helical" evidence="7">
    <location>
        <begin position="869"/>
        <end position="891"/>
    </location>
</feature>
<dbReference type="InterPro" id="IPR036259">
    <property type="entry name" value="MFS_trans_sf"/>
</dbReference>
<evidence type="ECO:0000256" key="4">
    <source>
        <dbReference type="ARBA" id="ARBA00022989"/>
    </source>
</evidence>
<evidence type="ECO:0000256" key="7">
    <source>
        <dbReference type="SAM" id="Phobius"/>
    </source>
</evidence>
<evidence type="ECO:0000313" key="9">
    <source>
        <dbReference type="Proteomes" id="UP000319257"/>
    </source>
</evidence>
<dbReference type="Proteomes" id="UP000319257">
    <property type="component" value="Unassembled WGS sequence"/>
</dbReference>
<feature type="transmembrane region" description="Helical" evidence="7">
    <location>
        <begin position="709"/>
        <end position="729"/>
    </location>
</feature>